<evidence type="ECO:0000313" key="2">
    <source>
        <dbReference type="Proteomes" id="UP000688137"/>
    </source>
</evidence>
<comment type="caution">
    <text evidence="1">The sequence shown here is derived from an EMBL/GenBank/DDBJ whole genome shotgun (WGS) entry which is preliminary data.</text>
</comment>
<evidence type="ECO:0000313" key="1">
    <source>
        <dbReference type="EMBL" id="CAD8111858.1"/>
    </source>
</evidence>
<dbReference type="EMBL" id="CAJJDM010000153">
    <property type="protein sequence ID" value="CAD8111858.1"/>
    <property type="molecule type" value="Genomic_DNA"/>
</dbReference>
<organism evidence="1 2">
    <name type="scientific">Paramecium primaurelia</name>
    <dbReference type="NCBI Taxonomy" id="5886"/>
    <lineage>
        <taxon>Eukaryota</taxon>
        <taxon>Sar</taxon>
        <taxon>Alveolata</taxon>
        <taxon>Ciliophora</taxon>
        <taxon>Intramacronucleata</taxon>
        <taxon>Oligohymenophorea</taxon>
        <taxon>Peniculida</taxon>
        <taxon>Parameciidae</taxon>
        <taxon>Paramecium</taxon>
    </lineage>
</organism>
<gene>
    <name evidence="1" type="ORF">PPRIM_AZ9-3.1.T1490075</name>
</gene>
<dbReference type="AlphaFoldDB" id="A0A8S1Q8G4"/>
<proteinExistence type="predicted"/>
<dbReference type="OMA" id="MNSHSNT"/>
<protein>
    <submittedName>
        <fullName evidence="1">Uncharacterized protein</fullName>
    </submittedName>
</protein>
<accession>A0A8S1Q8G4</accession>
<name>A0A8S1Q8G4_PARPR</name>
<sequence length="55" mass="6799">MTILKDPSLDKIQSIIQLVKIKNNYWHLQLFKDQLKKDMKYYCWKIQLMNSHFNI</sequence>
<reference evidence="1" key="1">
    <citation type="submission" date="2021-01" db="EMBL/GenBank/DDBJ databases">
        <authorList>
            <consortium name="Genoscope - CEA"/>
            <person name="William W."/>
        </authorList>
    </citation>
    <scope>NUCLEOTIDE SEQUENCE</scope>
</reference>
<dbReference type="Proteomes" id="UP000688137">
    <property type="component" value="Unassembled WGS sequence"/>
</dbReference>
<keyword evidence="2" id="KW-1185">Reference proteome</keyword>